<evidence type="ECO:0000313" key="2">
    <source>
        <dbReference type="Proteomes" id="UP001488805"/>
    </source>
</evidence>
<reference evidence="1 2" key="1">
    <citation type="journal article" date="2024" name="Genome Biol. Evol.">
        <title>Chromosome-level genome assembly of the viviparous eelpout Zoarces viviparus.</title>
        <authorList>
            <person name="Fuhrmann N."/>
            <person name="Brasseur M.V."/>
            <person name="Bakowski C.E."/>
            <person name="Podsiadlowski L."/>
            <person name="Prost S."/>
            <person name="Krehenwinkel H."/>
            <person name="Mayer C."/>
        </authorList>
    </citation>
    <scope>NUCLEOTIDE SEQUENCE [LARGE SCALE GENOMIC DNA]</scope>
    <source>
        <strain evidence="1">NO-MEL_2022_Ind0_liver</strain>
    </source>
</reference>
<gene>
    <name evidence="1" type="ORF">VZT92_001060</name>
</gene>
<proteinExistence type="predicted"/>
<keyword evidence="2" id="KW-1185">Reference proteome</keyword>
<comment type="caution">
    <text evidence="1">The sequence shown here is derived from an EMBL/GenBank/DDBJ whole genome shotgun (WGS) entry which is preliminary data.</text>
</comment>
<dbReference type="EMBL" id="JBCEZU010000001">
    <property type="protein sequence ID" value="KAK9543269.1"/>
    <property type="molecule type" value="Genomic_DNA"/>
</dbReference>
<organism evidence="1 2">
    <name type="scientific">Zoarces viviparus</name>
    <name type="common">Viviparous eelpout</name>
    <name type="synonym">Blennius viviparus</name>
    <dbReference type="NCBI Taxonomy" id="48416"/>
    <lineage>
        <taxon>Eukaryota</taxon>
        <taxon>Metazoa</taxon>
        <taxon>Chordata</taxon>
        <taxon>Craniata</taxon>
        <taxon>Vertebrata</taxon>
        <taxon>Euteleostomi</taxon>
        <taxon>Actinopterygii</taxon>
        <taxon>Neopterygii</taxon>
        <taxon>Teleostei</taxon>
        <taxon>Neoteleostei</taxon>
        <taxon>Acanthomorphata</taxon>
        <taxon>Eupercaria</taxon>
        <taxon>Perciformes</taxon>
        <taxon>Cottioidei</taxon>
        <taxon>Zoarcales</taxon>
        <taxon>Zoarcidae</taxon>
        <taxon>Zoarcinae</taxon>
        <taxon>Zoarces</taxon>
    </lineage>
</organism>
<evidence type="ECO:0000313" key="1">
    <source>
        <dbReference type="EMBL" id="KAK9543269.1"/>
    </source>
</evidence>
<protein>
    <submittedName>
        <fullName evidence="1">Uncharacterized protein</fullName>
    </submittedName>
</protein>
<accession>A0AAW1G8Z5</accession>
<sequence length="71" mass="7835">MWFPKSTEGSALTDIWVVPPHSGIEQHRSSAAFLESLVQDLAVHHRRAGAAWIGDLFSSGTGWPMTGLLYR</sequence>
<dbReference type="Proteomes" id="UP001488805">
    <property type="component" value="Unassembled WGS sequence"/>
</dbReference>
<dbReference type="AlphaFoldDB" id="A0AAW1G8Z5"/>
<name>A0AAW1G8Z5_ZOAVI</name>